<dbReference type="Proteomes" id="UP000830671">
    <property type="component" value="Chromosome 5"/>
</dbReference>
<dbReference type="GeneID" id="73343611"/>
<organism evidence="1 2">
    <name type="scientific">Colletotrichum lupini</name>
    <dbReference type="NCBI Taxonomy" id="145971"/>
    <lineage>
        <taxon>Eukaryota</taxon>
        <taxon>Fungi</taxon>
        <taxon>Dikarya</taxon>
        <taxon>Ascomycota</taxon>
        <taxon>Pezizomycotina</taxon>
        <taxon>Sordariomycetes</taxon>
        <taxon>Hypocreomycetidae</taxon>
        <taxon>Glomerellales</taxon>
        <taxon>Glomerellaceae</taxon>
        <taxon>Colletotrichum</taxon>
        <taxon>Colletotrichum acutatum species complex</taxon>
    </lineage>
</organism>
<evidence type="ECO:0000313" key="2">
    <source>
        <dbReference type="Proteomes" id="UP000830671"/>
    </source>
</evidence>
<accession>A0A9Q8WIL1</accession>
<sequence>MTQSQRKHRVTGRPLRFFRIMPFPVARLLSATSISRVRTVMQRAVHLVQCSFAAISFRRPIAFCHTESFFDQQYFKPRSFCGKIETLSLGACDYRAETPASATRYRGKARSLAFSRPNAVLHLLYLIETSDSVFFSFLFFWSAHLNARQCSKFMTLGLKLTYVPKCLKIQHVDILFEPDGIGQTLDPPSFGSGASSMIIAGSLHGNPIALLSNMQKLIKNQMGKAESESICYKLNQTPRILETTQACGYGLNESVRLTEIVGVFDFNSLFASISKIDRFTFSRPRGPASIFSNWRVSPFTSKHALPSLSQIGRLLQVPEFNLAPRFLRDPAWKSETYASDRSHTLRYQPKFLVCVILQKKTDARDLIGAKHAKPAWYDVFVSIHSIMKLLGILSIISAATSLRLEPNYTSSAGVEIFNPSIMFPPTGPWSLMSKAGSTVYVAGMRGIYPSNNTLAPVGIDRIRQAYANMIQLAELAGTDRFSATELWGNDPNRQPPRSIIEVQRLNDDDIVEVEGTFLVA</sequence>
<dbReference type="RefSeq" id="XP_049145745.1">
    <property type="nucleotide sequence ID" value="XM_049288601.1"/>
</dbReference>
<name>A0A9Q8WIL1_9PEZI</name>
<keyword evidence="2" id="KW-1185">Reference proteome</keyword>
<gene>
    <name evidence="1" type="ORF">CLUP02_09623</name>
</gene>
<dbReference type="CDD" id="cd00448">
    <property type="entry name" value="YjgF_YER057c_UK114_family"/>
    <property type="match status" value="1"/>
</dbReference>
<dbReference type="SUPFAM" id="SSF55298">
    <property type="entry name" value="YjgF-like"/>
    <property type="match status" value="1"/>
</dbReference>
<dbReference type="InterPro" id="IPR035959">
    <property type="entry name" value="RutC-like_sf"/>
</dbReference>
<reference evidence="1" key="1">
    <citation type="journal article" date="2021" name="Mol. Plant Microbe Interact.">
        <title>Complete Genome Sequence of the Plant-Pathogenic Fungus Colletotrichum lupini.</title>
        <authorList>
            <person name="Baroncelli R."/>
            <person name="Pensec F."/>
            <person name="Da Lio D."/>
            <person name="Boufleur T."/>
            <person name="Vicente I."/>
            <person name="Sarrocco S."/>
            <person name="Picot A."/>
            <person name="Baraldi E."/>
            <person name="Sukno S."/>
            <person name="Thon M."/>
            <person name="Le Floch G."/>
        </authorList>
    </citation>
    <scope>NUCLEOTIDE SEQUENCE</scope>
    <source>
        <strain evidence="1">IMI 504893</strain>
    </source>
</reference>
<evidence type="ECO:0000313" key="1">
    <source>
        <dbReference type="EMBL" id="UQC84127.1"/>
    </source>
</evidence>
<proteinExistence type="predicted"/>
<dbReference type="KEGG" id="clup:CLUP02_09623"/>
<protein>
    <submittedName>
        <fullName evidence="1">Endoribonuclease L-PSP</fullName>
    </submittedName>
</protein>
<dbReference type="EMBL" id="CP019477">
    <property type="protein sequence ID" value="UQC84127.1"/>
    <property type="molecule type" value="Genomic_DNA"/>
</dbReference>
<dbReference type="Gene3D" id="3.30.1330.40">
    <property type="entry name" value="RutC-like"/>
    <property type="match status" value="1"/>
</dbReference>
<dbReference type="AlphaFoldDB" id="A0A9Q8WIL1"/>